<dbReference type="InterPro" id="IPR006076">
    <property type="entry name" value="FAD-dep_OxRdtase"/>
</dbReference>
<evidence type="ECO:0000313" key="3">
    <source>
        <dbReference type="Proteomes" id="UP000664132"/>
    </source>
</evidence>
<evidence type="ECO:0000313" key="2">
    <source>
        <dbReference type="EMBL" id="KAG4419131.1"/>
    </source>
</evidence>
<keyword evidence="3" id="KW-1185">Reference proteome</keyword>
<dbReference type="OrthoDB" id="429143at2759"/>
<comment type="caution">
    <text evidence="2">The sequence shown here is derived from an EMBL/GenBank/DDBJ whole genome shotgun (WGS) entry which is preliminary data.</text>
</comment>
<organism evidence="2 3">
    <name type="scientific">Cadophora malorum</name>
    <dbReference type="NCBI Taxonomy" id="108018"/>
    <lineage>
        <taxon>Eukaryota</taxon>
        <taxon>Fungi</taxon>
        <taxon>Dikarya</taxon>
        <taxon>Ascomycota</taxon>
        <taxon>Pezizomycotina</taxon>
        <taxon>Leotiomycetes</taxon>
        <taxon>Helotiales</taxon>
        <taxon>Ploettnerulaceae</taxon>
        <taxon>Cadophora</taxon>
    </lineage>
</organism>
<reference evidence="2" key="1">
    <citation type="submission" date="2021-02" db="EMBL/GenBank/DDBJ databases">
        <title>Genome sequence Cadophora malorum strain M34.</title>
        <authorList>
            <person name="Stefanovic E."/>
            <person name="Vu D."/>
            <person name="Scully C."/>
            <person name="Dijksterhuis J."/>
            <person name="Roader J."/>
            <person name="Houbraken J."/>
        </authorList>
    </citation>
    <scope>NUCLEOTIDE SEQUENCE</scope>
    <source>
        <strain evidence="2">M34</strain>
    </source>
</reference>
<dbReference type="PANTHER" id="PTHR13847">
    <property type="entry name" value="SARCOSINE DEHYDROGENASE-RELATED"/>
    <property type="match status" value="1"/>
</dbReference>
<feature type="domain" description="FAD dependent oxidoreductase" evidence="1">
    <location>
        <begin position="69"/>
        <end position="447"/>
    </location>
</feature>
<dbReference type="PANTHER" id="PTHR13847:SF260">
    <property type="entry name" value="FAD DEPENDENT OXIDOREDUCTASE DOMAIN-CONTAINING PROTEIN"/>
    <property type="match status" value="1"/>
</dbReference>
<dbReference type="EMBL" id="JAFJYH010000112">
    <property type="protein sequence ID" value="KAG4419131.1"/>
    <property type="molecule type" value="Genomic_DNA"/>
</dbReference>
<dbReference type="InterPro" id="IPR037259">
    <property type="entry name" value="BRK_sf"/>
</dbReference>
<dbReference type="SUPFAM" id="SSF51905">
    <property type="entry name" value="FAD/NAD(P)-binding domain"/>
    <property type="match status" value="1"/>
</dbReference>
<name>A0A8H7TGQ0_9HELO</name>
<dbReference type="GO" id="GO:0005737">
    <property type="term" value="C:cytoplasm"/>
    <property type="evidence" value="ECO:0007669"/>
    <property type="project" value="TreeGrafter"/>
</dbReference>
<proteinExistence type="predicted"/>
<evidence type="ECO:0000259" key="1">
    <source>
        <dbReference type="Pfam" id="PF01266"/>
    </source>
</evidence>
<sequence length="485" mass="52309">MAVSNHTPGDGVLADVDTKAGINGDSVAPNSGSGFPKPGGGSISHWLQGALEDPLFNYRSTSELPSSADVVIIGSGISGTLIAKHSLETWPEKTVVVLEARGFCSGATGRNAGHCKPDQYRGFSKYEQAFGTEQAIKILDNEQRTWSDLVSYVKENNVDCDLWVGDTLDVPTTSASAQATKMAYEGLKAAGGKVDHIKVTLDPAEASKISRMKDAQACYAWPASTLNPWKLTAHIMRSNLQNTRMNLQTHTQVTDVSRSAEDPDKWIVHTSERGSISCSQVVHATNAYSSAIEPSLRGIIIPHPHICTRAVPPATYTGPVGLRNSYGVLLDDGAMFSVNPRCTADGMVLFGGSNPGQKKLNEWLEKHPERWVDDDLGGEELVTPAVKKFADEEYIGWNKNVDGEGSVFDHSWSGIIALTTDSMPLIGELPGLLGQWICAGHNGHGMARIFTAAPGLVKLMSGKAWEDTKLPDVFAIKPERMTRLK</sequence>
<dbReference type="Proteomes" id="UP000664132">
    <property type="component" value="Unassembled WGS sequence"/>
</dbReference>
<dbReference type="SUPFAM" id="SSF160481">
    <property type="entry name" value="BRK domain-like"/>
    <property type="match status" value="1"/>
</dbReference>
<accession>A0A8H7TGQ0</accession>
<dbReference type="Gene3D" id="3.30.9.10">
    <property type="entry name" value="D-Amino Acid Oxidase, subunit A, domain 2"/>
    <property type="match status" value="1"/>
</dbReference>
<protein>
    <recommendedName>
        <fullName evidence="1">FAD dependent oxidoreductase domain-containing protein</fullName>
    </recommendedName>
</protein>
<dbReference type="Pfam" id="PF01266">
    <property type="entry name" value="DAO"/>
    <property type="match status" value="1"/>
</dbReference>
<dbReference type="AlphaFoldDB" id="A0A8H7TGQ0"/>
<dbReference type="InterPro" id="IPR036188">
    <property type="entry name" value="FAD/NAD-bd_sf"/>
</dbReference>
<gene>
    <name evidence="2" type="ORF">IFR04_007727</name>
</gene>
<dbReference type="Gene3D" id="3.50.50.60">
    <property type="entry name" value="FAD/NAD(P)-binding domain"/>
    <property type="match status" value="1"/>
</dbReference>